<dbReference type="PROSITE" id="PS00018">
    <property type="entry name" value="EF_HAND_1"/>
    <property type="match status" value="1"/>
</dbReference>
<gene>
    <name evidence="1" type="ORF">H9S92_03970</name>
</gene>
<dbReference type="NCBIfam" id="TIGR04183">
    <property type="entry name" value="Por_Secre_tail"/>
    <property type="match status" value="1"/>
</dbReference>
<organism evidence="1 2">
    <name type="scientific">Neolewinella lacunae</name>
    <dbReference type="NCBI Taxonomy" id="1517758"/>
    <lineage>
        <taxon>Bacteria</taxon>
        <taxon>Pseudomonadati</taxon>
        <taxon>Bacteroidota</taxon>
        <taxon>Saprospiria</taxon>
        <taxon>Saprospirales</taxon>
        <taxon>Lewinellaceae</taxon>
        <taxon>Neolewinella</taxon>
    </lineage>
</organism>
<dbReference type="Proteomes" id="UP000650081">
    <property type="component" value="Unassembled WGS sequence"/>
</dbReference>
<dbReference type="InterPro" id="IPR026444">
    <property type="entry name" value="Secre_tail"/>
</dbReference>
<accession>A0A923PIP0</accession>
<dbReference type="AlphaFoldDB" id="A0A923PIP0"/>
<comment type="caution">
    <text evidence="1">The sequence shown here is derived from an EMBL/GenBank/DDBJ whole genome shotgun (WGS) entry which is preliminary data.</text>
</comment>
<reference evidence="1" key="1">
    <citation type="submission" date="2020-08" db="EMBL/GenBank/DDBJ databases">
        <title>Lewinella bacteria from marine environments.</title>
        <authorList>
            <person name="Zhong Y."/>
        </authorList>
    </citation>
    <scope>NUCLEOTIDE SEQUENCE</scope>
    <source>
        <strain evidence="1">KCTC 42187</strain>
    </source>
</reference>
<dbReference type="GO" id="GO:0030246">
    <property type="term" value="F:carbohydrate binding"/>
    <property type="evidence" value="ECO:0007669"/>
    <property type="project" value="InterPro"/>
</dbReference>
<evidence type="ECO:0000313" key="1">
    <source>
        <dbReference type="EMBL" id="MBC6993305.1"/>
    </source>
</evidence>
<evidence type="ECO:0000313" key="2">
    <source>
        <dbReference type="Proteomes" id="UP000650081"/>
    </source>
</evidence>
<dbReference type="InterPro" id="IPR008965">
    <property type="entry name" value="CBM2/CBM3_carb-bd_dom_sf"/>
</dbReference>
<dbReference type="EMBL" id="JACSIT010000063">
    <property type="protein sequence ID" value="MBC6993305.1"/>
    <property type="molecule type" value="Genomic_DNA"/>
</dbReference>
<dbReference type="InterPro" id="IPR018247">
    <property type="entry name" value="EF_Hand_1_Ca_BS"/>
</dbReference>
<protein>
    <submittedName>
        <fullName evidence="1">T9SS type A sorting domain-containing protein</fullName>
    </submittedName>
</protein>
<dbReference type="Gene3D" id="2.60.40.680">
    <property type="match status" value="1"/>
</dbReference>
<keyword evidence="2" id="KW-1185">Reference proteome</keyword>
<dbReference type="RefSeq" id="WP_187465421.1">
    <property type="nucleotide sequence ID" value="NZ_JACSIT010000063.1"/>
</dbReference>
<proteinExistence type="predicted"/>
<sequence>MQQTLSRSLFFAAFLLLAATLVGQQRVQLRVPNVVAIGNEIMCVPVIADSFPAIASVQFSVAWDPREVDFVELRYGANPLELNAARVAMPEPDNVVVAFLTDDLTGITLPAGTTIMELCFNGVNASGSTPITFSGFREPEFVQENTITSFPFDTIPGSLNFGPDLATTVLPGDTDNNFQVDHRDLLNIGLLHGRTGPARDDDGTVFFPQQGLRWPGELNSGLNHALADADGNGTVGAGDLATVDNFYTQSMTTAFIPAPDASSVVPEAPQLTIESPELNVGEAATLAVSLGDGNDPFAVGYGLAFTVAFSPDEISSSSISVDFSNSFLGNDLLTIARVNELTPGRLEIALSRKDQINTTTPGGEVCRITFTPENPNTSESYTANLSIIPNAFILADQQSAPILGSTVGLMVMGGTSASEPTWGQDLVLYPNPIGEEQLFLGGNLPALSRIRLLETTGRTVRDLSGDLRQINLRGLPGGTYLLELGAAQGVIYRRVVKL</sequence>
<name>A0A923PIP0_9BACT</name>
<dbReference type="SUPFAM" id="SSF49384">
    <property type="entry name" value="Carbohydrate-binding domain"/>
    <property type="match status" value="1"/>
</dbReference>